<evidence type="ECO:0000313" key="8">
    <source>
        <dbReference type="EMBL" id="CAB4666772.1"/>
    </source>
</evidence>
<evidence type="ECO:0000256" key="6">
    <source>
        <dbReference type="SAM" id="Phobius"/>
    </source>
</evidence>
<name>A0A6J6LYL6_9ZZZZ</name>
<dbReference type="Pfam" id="PF00482">
    <property type="entry name" value="T2SSF"/>
    <property type="match status" value="1"/>
</dbReference>
<sequence>MNLEFLFAAVFGLGVGGLLSKLQQTSQSNLAFRLSVKPLGSKPAIKGNFKTAGFLLLNQVRSENSSKLERALFELPEIIDLLVVSLRAGNGIYRSFATVIPHSSGALAEQLARVLRAVELGAAFGIEIKQVSKALPHPQVSEFVNKVSLALERGTPLAQMLTEQGVSVREEIKSRLLKQAGKNETRMLIPLVFLILPITVLFAIYPSLELLNFGFI</sequence>
<evidence type="ECO:0000259" key="7">
    <source>
        <dbReference type="Pfam" id="PF00482"/>
    </source>
</evidence>
<dbReference type="PANTHER" id="PTHR35007">
    <property type="entry name" value="INTEGRAL MEMBRANE PROTEIN-RELATED"/>
    <property type="match status" value="1"/>
</dbReference>
<evidence type="ECO:0000256" key="4">
    <source>
        <dbReference type="ARBA" id="ARBA00022989"/>
    </source>
</evidence>
<protein>
    <submittedName>
        <fullName evidence="8">Unannotated protein</fullName>
    </submittedName>
</protein>
<dbReference type="EMBL" id="CAEZWX010000029">
    <property type="protein sequence ID" value="CAB4666772.1"/>
    <property type="molecule type" value="Genomic_DNA"/>
</dbReference>
<feature type="domain" description="Type II secretion system protein GspF" evidence="7">
    <location>
        <begin position="79"/>
        <end position="202"/>
    </location>
</feature>
<organism evidence="8">
    <name type="scientific">freshwater metagenome</name>
    <dbReference type="NCBI Taxonomy" id="449393"/>
    <lineage>
        <taxon>unclassified sequences</taxon>
        <taxon>metagenomes</taxon>
        <taxon>ecological metagenomes</taxon>
    </lineage>
</organism>
<accession>A0A6J6LYL6</accession>
<dbReference type="AlphaFoldDB" id="A0A6J6LYL6"/>
<evidence type="ECO:0000256" key="5">
    <source>
        <dbReference type="ARBA" id="ARBA00023136"/>
    </source>
</evidence>
<comment type="subcellular location">
    <subcellularLocation>
        <location evidence="1">Cell membrane</location>
        <topology evidence="1">Multi-pass membrane protein</topology>
    </subcellularLocation>
</comment>
<keyword evidence="4 6" id="KW-1133">Transmembrane helix</keyword>
<feature type="transmembrane region" description="Helical" evidence="6">
    <location>
        <begin position="187"/>
        <end position="208"/>
    </location>
</feature>
<dbReference type="InterPro" id="IPR018076">
    <property type="entry name" value="T2SS_GspF_dom"/>
</dbReference>
<evidence type="ECO:0000256" key="2">
    <source>
        <dbReference type="ARBA" id="ARBA00022475"/>
    </source>
</evidence>
<keyword evidence="3 6" id="KW-0812">Transmembrane</keyword>
<dbReference type="GO" id="GO:0005886">
    <property type="term" value="C:plasma membrane"/>
    <property type="evidence" value="ECO:0007669"/>
    <property type="project" value="UniProtKB-SubCell"/>
</dbReference>
<keyword evidence="5 6" id="KW-0472">Membrane</keyword>
<keyword evidence="2" id="KW-1003">Cell membrane</keyword>
<evidence type="ECO:0000256" key="3">
    <source>
        <dbReference type="ARBA" id="ARBA00022692"/>
    </source>
</evidence>
<dbReference type="PANTHER" id="PTHR35007:SF2">
    <property type="entry name" value="PILUS ASSEMBLE PROTEIN"/>
    <property type="match status" value="1"/>
</dbReference>
<proteinExistence type="predicted"/>
<reference evidence="8" key="1">
    <citation type="submission" date="2020-05" db="EMBL/GenBank/DDBJ databases">
        <authorList>
            <person name="Chiriac C."/>
            <person name="Salcher M."/>
            <person name="Ghai R."/>
            <person name="Kavagutti S V."/>
        </authorList>
    </citation>
    <scope>NUCLEOTIDE SEQUENCE</scope>
</reference>
<gene>
    <name evidence="8" type="ORF">UFOPK2328_00336</name>
</gene>
<evidence type="ECO:0000256" key="1">
    <source>
        <dbReference type="ARBA" id="ARBA00004651"/>
    </source>
</evidence>